<dbReference type="PROSITE" id="PS50240">
    <property type="entry name" value="TRYPSIN_DOM"/>
    <property type="match status" value="1"/>
</dbReference>
<evidence type="ECO:0000313" key="5">
    <source>
        <dbReference type="Proteomes" id="UP001634394"/>
    </source>
</evidence>
<sequence length="148" mass="16818">ESFTYTVKVGAIDVDKTIPDMYQNDLFKASRSHRHPSYNNNEDNDIGLLYISQRIPFSDYVRPICIATKTTAEEVFNAGGHAECYVSGWGNYHNLLNADAWVGHLQVVRVYLYPKDECDKIYTKLYGSPPQNITVCMDNQNFGSPTCH</sequence>
<comment type="caution">
    <text evidence="4">The sequence shown here is derived from an EMBL/GenBank/DDBJ whole genome shotgun (WGS) entry which is preliminary data.</text>
</comment>
<proteinExistence type="inferred from homology"/>
<accession>A0ABD3XZR3</accession>
<dbReference type="InterPro" id="IPR051487">
    <property type="entry name" value="Ser/Thr_Proteases_Immune/Dev"/>
</dbReference>
<keyword evidence="1" id="KW-1015">Disulfide bond</keyword>
<dbReference type="EMBL" id="JBJQND010000001">
    <property type="protein sequence ID" value="KAL3890587.1"/>
    <property type="molecule type" value="Genomic_DNA"/>
</dbReference>
<dbReference type="InterPro" id="IPR043504">
    <property type="entry name" value="Peptidase_S1_PA_chymotrypsin"/>
</dbReference>
<organism evidence="4 5">
    <name type="scientific">Sinanodonta woodiana</name>
    <name type="common">Chinese pond mussel</name>
    <name type="synonym">Anodonta woodiana</name>
    <dbReference type="NCBI Taxonomy" id="1069815"/>
    <lineage>
        <taxon>Eukaryota</taxon>
        <taxon>Metazoa</taxon>
        <taxon>Spiralia</taxon>
        <taxon>Lophotrochozoa</taxon>
        <taxon>Mollusca</taxon>
        <taxon>Bivalvia</taxon>
        <taxon>Autobranchia</taxon>
        <taxon>Heteroconchia</taxon>
        <taxon>Palaeoheterodonta</taxon>
        <taxon>Unionida</taxon>
        <taxon>Unionoidea</taxon>
        <taxon>Unionidae</taxon>
        <taxon>Unioninae</taxon>
        <taxon>Sinanodonta</taxon>
    </lineage>
</organism>
<protein>
    <recommendedName>
        <fullName evidence="3">Peptidase S1 domain-containing protein</fullName>
    </recommendedName>
</protein>
<evidence type="ECO:0000259" key="3">
    <source>
        <dbReference type="PROSITE" id="PS50240"/>
    </source>
</evidence>
<dbReference type="InterPro" id="IPR001254">
    <property type="entry name" value="Trypsin_dom"/>
</dbReference>
<reference evidence="4 5" key="1">
    <citation type="submission" date="2024-11" db="EMBL/GenBank/DDBJ databases">
        <title>Chromosome-level genome assembly of the freshwater bivalve Anodonta woodiana.</title>
        <authorList>
            <person name="Chen X."/>
        </authorList>
    </citation>
    <scope>NUCLEOTIDE SEQUENCE [LARGE SCALE GENOMIC DNA]</scope>
    <source>
        <strain evidence="4">MN2024</strain>
        <tissue evidence="4">Gills</tissue>
    </source>
</reference>
<keyword evidence="5" id="KW-1185">Reference proteome</keyword>
<dbReference type="AlphaFoldDB" id="A0ABD3XZR3"/>
<feature type="non-terminal residue" evidence="4">
    <location>
        <position position="1"/>
    </location>
</feature>
<name>A0ABD3XZR3_SINWO</name>
<evidence type="ECO:0000256" key="2">
    <source>
        <dbReference type="ARBA" id="ARBA00024195"/>
    </source>
</evidence>
<feature type="non-terminal residue" evidence="4">
    <location>
        <position position="148"/>
    </location>
</feature>
<dbReference type="SUPFAM" id="SSF50494">
    <property type="entry name" value="Trypsin-like serine proteases"/>
    <property type="match status" value="1"/>
</dbReference>
<gene>
    <name evidence="4" type="ORF">ACJMK2_002869</name>
</gene>
<dbReference type="Gene3D" id="2.40.10.10">
    <property type="entry name" value="Trypsin-like serine proteases"/>
    <property type="match status" value="1"/>
</dbReference>
<dbReference type="InterPro" id="IPR009003">
    <property type="entry name" value="Peptidase_S1_PA"/>
</dbReference>
<dbReference type="Pfam" id="PF00089">
    <property type="entry name" value="Trypsin"/>
    <property type="match status" value="1"/>
</dbReference>
<comment type="similarity">
    <text evidence="2">Belongs to the peptidase S1 family. CLIP subfamily.</text>
</comment>
<evidence type="ECO:0000313" key="4">
    <source>
        <dbReference type="EMBL" id="KAL3890587.1"/>
    </source>
</evidence>
<dbReference type="Proteomes" id="UP001634394">
    <property type="component" value="Unassembled WGS sequence"/>
</dbReference>
<feature type="domain" description="Peptidase S1" evidence="3">
    <location>
        <begin position="1"/>
        <end position="148"/>
    </location>
</feature>
<evidence type="ECO:0000256" key="1">
    <source>
        <dbReference type="ARBA" id="ARBA00023157"/>
    </source>
</evidence>
<dbReference type="SMART" id="SM00020">
    <property type="entry name" value="Tryp_SPc"/>
    <property type="match status" value="1"/>
</dbReference>
<dbReference type="PANTHER" id="PTHR24256">
    <property type="entry name" value="TRYPTASE-RELATED"/>
    <property type="match status" value="1"/>
</dbReference>